<dbReference type="Proteomes" id="UP000629098">
    <property type="component" value="Unassembled WGS sequence"/>
</dbReference>
<evidence type="ECO:0000313" key="3">
    <source>
        <dbReference type="EMBL" id="MBD2774299.1"/>
    </source>
</evidence>
<feature type="transmembrane region" description="Helical" evidence="2">
    <location>
        <begin position="12"/>
        <end position="36"/>
    </location>
</feature>
<keyword evidence="1" id="KW-0175">Coiled coil</keyword>
<dbReference type="RefSeq" id="WP_202895629.1">
    <property type="nucleotide sequence ID" value="NZ_CAWPPI010000068.1"/>
</dbReference>
<keyword evidence="2" id="KW-0472">Membrane</keyword>
<feature type="transmembrane region" description="Helical" evidence="2">
    <location>
        <begin position="80"/>
        <end position="104"/>
    </location>
</feature>
<comment type="caution">
    <text evidence="3">The sequence shown here is derived from an EMBL/GenBank/DDBJ whole genome shotgun (WGS) entry which is preliminary data.</text>
</comment>
<feature type="non-terminal residue" evidence="3">
    <location>
        <position position="186"/>
    </location>
</feature>
<organism evidence="3 4">
    <name type="scientific">Iningainema tapete BLCC-T55</name>
    <dbReference type="NCBI Taxonomy" id="2748662"/>
    <lineage>
        <taxon>Bacteria</taxon>
        <taxon>Bacillati</taxon>
        <taxon>Cyanobacteriota</taxon>
        <taxon>Cyanophyceae</taxon>
        <taxon>Nostocales</taxon>
        <taxon>Scytonemataceae</taxon>
        <taxon>Iningainema tapete</taxon>
    </lineage>
</organism>
<proteinExistence type="predicted"/>
<evidence type="ECO:0000256" key="1">
    <source>
        <dbReference type="SAM" id="Coils"/>
    </source>
</evidence>
<evidence type="ECO:0000313" key="4">
    <source>
        <dbReference type="Proteomes" id="UP000629098"/>
    </source>
</evidence>
<dbReference type="EMBL" id="JACXAE010000068">
    <property type="protein sequence ID" value="MBD2774299.1"/>
    <property type="molecule type" value="Genomic_DNA"/>
</dbReference>
<gene>
    <name evidence="3" type="ORF">ICL16_20035</name>
</gene>
<dbReference type="AlphaFoldDB" id="A0A8J7C6G7"/>
<feature type="transmembrane region" description="Helical" evidence="2">
    <location>
        <begin position="42"/>
        <end position="60"/>
    </location>
</feature>
<feature type="coiled-coil region" evidence="1">
    <location>
        <begin position="139"/>
        <end position="184"/>
    </location>
</feature>
<reference evidence="3" key="1">
    <citation type="submission" date="2020-09" db="EMBL/GenBank/DDBJ databases">
        <title>Iningainema tapete sp. nov. (Scytonemataceae, Cyanobacteria) from greenhouses in central Florida (USA) produces two types of nodularin with biosynthetic potential for microcystin-LR and anabaenopeptins.</title>
        <authorList>
            <person name="Berthold D.E."/>
            <person name="Lefler F.W."/>
            <person name="Huang I.-S."/>
            <person name="Abdulla H."/>
            <person name="Zimba P.V."/>
            <person name="Laughinghouse H.D. IV."/>
        </authorList>
    </citation>
    <scope>NUCLEOTIDE SEQUENCE</scope>
    <source>
        <strain evidence="3">BLCCT55</strain>
    </source>
</reference>
<sequence length="186" mass="20695">MKSSSNFLQPSRSFFLLFYIGGIIFSIPLGVLIIFFAKELSLVLLVLSTAHMFILIYLGWKAKSPTFKFYAGERIQTAGYLHTLIGFFVAIGLLGTGKIAISSLKDLSEMLVAIASALLSSIIGWSFGAEIAYKEDTSVDKIEQAIGKIAEAFQNLENKRVSTLQDHLQELLEIDRQRNQVLDEQL</sequence>
<evidence type="ECO:0000256" key="2">
    <source>
        <dbReference type="SAM" id="Phobius"/>
    </source>
</evidence>
<keyword evidence="4" id="KW-1185">Reference proteome</keyword>
<feature type="transmembrane region" description="Helical" evidence="2">
    <location>
        <begin position="110"/>
        <end position="133"/>
    </location>
</feature>
<protein>
    <submittedName>
        <fullName evidence="3">Uncharacterized protein</fullName>
    </submittedName>
</protein>
<accession>A0A8J7C6G7</accession>
<keyword evidence="2" id="KW-1133">Transmembrane helix</keyword>
<keyword evidence="2" id="KW-0812">Transmembrane</keyword>
<name>A0A8J7C6G7_9CYAN</name>